<comment type="function">
    <text evidence="6">The pyruvate dehydrogenase complex catalyzes the overall conversion of pyruvate to acetyl-CoA and CO(2). It contains multiple copies of three enzymatic components: pyruvate dehydrogenase (E1), dihydrolipoamide acetyltransferase (E2) and lipoamide dehydrogenase (E3).</text>
</comment>
<accession>A0ABV0BMR6</accession>
<dbReference type="CDD" id="cd06849">
    <property type="entry name" value="lipoyl_domain"/>
    <property type="match status" value="1"/>
</dbReference>
<feature type="domain" description="Lipoyl-binding" evidence="10">
    <location>
        <begin position="2"/>
        <end position="78"/>
    </location>
</feature>
<dbReference type="InterPro" id="IPR045257">
    <property type="entry name" value="E2/Pdx1"/>
</dbReference>
<dbReference type="PROSITE" id="PS50968">
    <property type="entry name" value="BIOTINYL_LIPOYL"/>
    <property type="match status" value="1"/>
</dbReference>
<evidence type="ECO:0000313" key="13">
    <source>
        <dbReference type="Proteomes" id="UP001418637"/>
    </source>
</evidence>
<dbReference type="SUPFAM" id="SSF52777">
    <property type="entry name" value="CoA-dependent acyltransferases"/>
    <property type="match status" value="1"/>
</dbReference>
<dbReference type="InterPro" id="IPR036625">
    <property type="entry name" value="E3-bd_dom_sf"/>
</dbReference>
<dbReference type="InterPro" id="IPR006257">
    <property type="entry name" value="LAT1"/>
</dbReference>
<dbReference type="InterPro" id="IPR011053">
    <property type="entry name" value="Single_hybrid_motif"/>
</dbReference>
<evidence type="ECO:0000256" key="8">
    <source>
        <dbReference type="RuleBase" id="RU361137"/>
    </source>
</evidence>
<dbReference type="Proteomes" id="UP001418637">
    <property type="component" value="Unassembled WGS sequence"/>
</dbReference>
<dbReference type="RefSeq" id="WP_346336855.1">
    <property type="nucleotide sequence ID" value="NZ_JBBYXI010000002.1"/>
</dbReference>
<organism evidence="12 13">
    <name type="scientific">Hohaiivirga grylli</name>
    <dbReference type="NCBI Taxonomy" id="3133970"/>
    <lineage>
        <taxon>Bacteria</taxon>
        <taxon>Pseudomonadati</taxon>
        <taxon>Pseudomonadota</taxon>
        <taxon>Alphaproteobacteria</taxon>
        <taxon>Hyphomicrobiales</taxon>
        <taxon>Methylobacteriaceae</taxon>
        <taxon>Hohaiivirga</taxon>
    </lineage>
</organism>
<dbReference type="InterPro" id="IPR000089">
    <property type="entry name" value="Biotin_lipoyl"/>
</dbReference>
<evidence type="ECO:0000256" key="5">
    <source>
        <dbReference type="ARBA" id="ARBA00023315"/>
    </source>
</evidence>
<keyword evidence="4 8" id="KW-0450">Lipoyl</keyword>
<feature type="compositionally biased region" description="Pro residues" evidence="9">
    <location>
        <begin position="106"/>
        <end position="117"/>
    </location>
</feature>
<protein>
    <recommendedName>
        <fullName evidence="8">Acetyltransferase component of pyruvate dehydrogenase complex</fullName>
        <ecNumber evidence="8">2.3.1.12</ecNumber>
    </recommendedName>
</protein>
<dbReference type="PANTHER" id="PTHR23151">
    <property type="entry name" value="DIHYDROLIPOAMIDE ACETYL/SUCCINYL-TRANSFERASE-RELATED"/>
    <property type="match status" value="1"/>
</dbReference>
<gene>
    <name evidence="12" type="ORF">WJT86_07125</name>
</gene>
<dbReference type="NCBIfam" id="TIGR01349">
    <property type="entry name" value="PDHac_trf_mito"/>
    <property type="match status" value="1"/>
</dbReference>
<dbReference type="PROSITE" id="PS51826">
    <property type="entry name" value="PSBD"/>
    <property type="match status" value="1"/>
</dbReference>
<evidence type="ECO:0000259" key="11">
    <source>
        <dbReference type="PROSITE" id="PS51826"/>
    </source>
</evidence>
<feature type="compositionally biased region" description="Low complexity" evidence="9">
    <location>
        <begin position="87"/>
        <end position="105"/>
    </location>
</feature>
<comment type="similarity">
    <text evidence="1 8">Belongs to the 2-oxoacid dehydrogenase family.</text>
</comment>
<dbReference type="PANTHER" id="PTHR23151:SF90">
    <property type="entry name" value="DIHYDROLIPOYLLYSINE-RESIDUE ACETYLTRANSFERASE COMPONENT OF PYRUVATE DEHYDROGENASE COMPLEX, MITOCHONDRIAL-RELATED"/>
    <property type="match status" value="1"/>
</dbReference>
<dbReference type="InterPro" id="IPR001078">
    <property type="entry name" value="2-oxoacid_DH_actylTfrase"/>
</dbReference>
<dbReference type="Gene3D" id="3.30.559.10">
    <property type="entry name" value="Chloramphenicol acetyltransferase-like domain"/>
    <property type="match status" value="1"/>
</dbReference>
<evidence type="ECO:0000256" key="2">
    <source>
        <dbReference type="ARBA" id="ARBA00011484"/>
    </source>
</evidence>
<dbReference type="EC" id="2.3.1.12" evidence="8"/>
<evidence type="ECO:0000256" key="7">
    <source>
        <dbReference type="ARBA" id="ARBA00048370"/>
    </source>
</evidence>
<dbReference type="SUPFAM" id="SSF51230">
    <property type="entry name" value="Single hybrid motif"/>
    <property type="match status" value="1"/>
</dbReference>
<reference evidence="12 13" key="1">
    <citation type="submission" date="2024-04" db="EMBL/GenBank/DDBJ databases">
        <title>A novel species isolated from cricket.</title>
        <authorList>
            <person name="Wang H.-C."/>
        </authorList>
    </citation>
    <scope>NUCLEOTIDE SEQUENCE [LARGE SCALE GENOMIC DNA]</scope>
    <source>
        <strain evidence="12 13">WL0021</strain>
    </source>
</reference>
<dbReference type="SUPFAM" id="SSF47005">
    <property type="entry name" value="Peripheral subunit-binding domain of 2-oxo acid dehydrogenase complex"/>
    <property type="match status" value="1"/>
</dbReference>
<evidence type="ECO:0000256" key="9">
    <source>
        <dbReference type="SAM" id="MobiDB-lite"/>
    </source>
</evidence>
<evidence type="ECO:0000256" key="4">
    <source>
        <dbReference type="ARBA" id="ARBA00022823"/>
    </source>
</evidence>
<keyword evidence="3 8" id="KW-0808">Transferase</keyword>
<dbReference type="Pfam" id="PF02817">
    <property type="entry name" value="E3_binding"/>
    <property type="match status" value="1"/>
</dbReference>
<comment type="caution">
    <text evidence="12">The sequence shown here is derived from an EMBL/GenBank/DDBJ whole genome shotgun (WGS) entry which is preliminary data.</text>
</comment>
<comment type="catalytic activity">
    <reaction evidence="7 8">
        <text>N(6)-[(R)-dihydrolipoyl]-L-lysyl-[protein] + acetyl-CoA = N(6)-[(R)-S(8)-acetyldihydrolipoyl]-L-lysyl-[protein] + CoA</text>
        <dbReference type="Rhea" id="RHEA:17017"/>
        <dbReference type="Rhea" id="RHEA-COMP:10475"/>
        <dbReference type="Rhea" id="RHEA-COMP:10478"/>
        <dbReference type="ChEBI" id="CHEBI:57287"/>
        <dbReference type="ChEBI" id="CHEBI:57288"/>
        <dbReference type="ChEBI" id="CHEBI:83100"/>
        <dbReference type="ChEBI" id="CHEBI:83111"/>
        <dbReference type="EC" id="2.3.1.12"/>
    </reaction>
</comment>
<dbReference type="Gene3D" id="4.10.320.10">
    <property type="entry name" value="E3-binding domain"/>
    <property type="match status" value="1"/>
</dbReference>
<dbReference type="Pfam" id="PF00198">
    <property type="entry name" value="2-oxoacid_dh"/>
    <property type="match status" value="1"/>
</dbReference>
<evidence type="ECO:0000259" key="10">
    <source>
        <dbReference type="PROSITE" id="PS50968"/>
    </source>
</evidence>
<keyword evidence="5 8" id="KW-0012">Acyltransferase</keyword>
<evidence type="ECO:0000256" key="1">
    <source>
        <dbReference type="ARBA" id="ARBA00007317"/>
    </source>
</evidence>
<evidence type="ECO:0000256" key="6">
    <source>
        <dbReference type="ARBA" id="ARBA00025211"/>
    </source>
</evidence>
<dbReference type="Gene3D" id="2.40.50.100">
    <property type="match status" value="1"/>
</dbReference>
<dbReference type="Pfam" id="PF00364">
    <property type="entry name" value="Biotin_lipoyl"/>
    <property type="match status" value="1"/>
</dbReference>
<feature type="region of interest" description="Disordered" evidence="9">
    <location>
        <begin position="87"/>
        <end position="130"/>
    </location>
</feature>
<sequence>MSINILMPALSPTMEKGNLAKWVKKEGDKVSPGDVIAEIETDKATMEVEAIDEGVLAKILVPEGTADVPVNQLIAVMAEDGEDAKAVAASAGQGGNSAPAAAPAPAASPAPAAPSAPAPTMHTPASPISANTGKIFASPLAKRIAKMNGIDLTNVKGTGPRGRIVERDVRAILSGDAPKAASSAPAAQSAAAPAQQTLATSASSDSVKALYEAGSYEEISLDGMRKTVAKRLVESKQTVPHFYLSIDIELDQLMALRGQVNSSAPKDADGKPAFKLSVNDFVIKALALGLQRVPAANAVWADDRILKFKHSDVGVAVAIEGGLFTPVVRKAETKTLSAISNEMKDMAARARTRKLRPEEYQGGSTAVSNLGMFGIKNFSAVINPPHATILAVGAGEERVVVKNCQPTVVQAMTVTLSCDHRVVDGAVGAELLSAIKGLIENPMTMLA</sequence>
<dbReference type="InterPro" id="IPR023213">
    <property type="entry name" value="CAT-like_dom_sf"/>
</dbReference>
<dbReference type="PROSITE" id="PS00189">
    <property type="entry name" value="LIPOYL"/>
    <property type="match status" value="1"/>
</dbReference>
<dbReference type="InterPro" id="IPR004167">
    <property type="entry name" value="PSBD"/>
</dbReference>
<feature type="domain" description="Peripheral subunit-binding (PSBD)" evidence="11">
    <location>
        <begin position="136"/>
        <end position="173"/>
    </location>
</feature>
<keyword evidence="12" id="KW-0670">Pyruvate</keyword>
<dbReference type="GO" id="GO:0004742">
    <property type="term" value="F:dihydrolipoyllysine-residue acetyltransferase activity"/>
    <property type="evidence" value="ECO:0007669"/>
    <property type="project" value="UniProtKB-EC"/>
</dbReference>
<keyword evidence="13" id="KW-1185">Reference proteome</keyword>
<proteinExistence type="inferred from homology"/>
<evidence type="ECO:0000313" key="12">
    <source>
        <dbReference type="EMBL" id="MEN3930830.1"/>
    </source>
</evidence>
<dbReference type="InterPro" id="IPR003016">
    <property type="entry name" value="2-oxoA_DH_lipoyl-BS"/>
</dbReference>
<comment type="cofactor">
    <cofactor evidence="8">
        <name>(R)-lipoate</name>
        <dbReference type="ChEBI" id="CHEBI:83088"/>
    </cofactor>
    <text evidence="8">Binds 1 lipoyl cofactor covalently.</text>
</comment>
<dbReference type="EMBL" id="JBBYXI010000002">
    <property type="protein sequence ID" value="MEN3930830.1"/>
    <property type="molecule type" value="Genomic_DNA"/>
</dbReference>
<name>A0ABV0BMR6_9HYPH</name>
<comment type="subunit">
    <text evidence="2">Forms a 24-polypeptide structural core with octahedral symmetry.</text>
</comment>
<evidence type="ECO:0000256" key="3">
    <source>
        <dbReference type="ARBA" id="ARBA00022679"/>
    </source>
</evidence>